<evidence type="ECO:0000256" key="3">
    <source>
        <dbReference type="ARBA" id="ARBA00029447"/>
    </source>
</evidence>
<dbReference type="PROSITE" id="PS50885">
    <property type="entry name" value="HAMP"/>
    <property type="match status" value="1"/>
</dbReference>
<feature type="transmembrane region" description="Helical" evidence="6">
    <location>
        <begin position="313"/>
        <end position="338"/>
    </location>
</feature>
<name>A0ABW4XUF2_9GAMM</name>
<keyword evidence="6" id="KW-1133">Transmembrane helix</keyword>
<dbReference type="Pfam" id="PF00015">
    <property type="entry name" value="MCPsignal"/>
    <property type="match status" value="1"/>
</dbReference>
<evidence type="ECO:0000256" key="5">
    <source>
        <dbReference type="SAM" id="Coils"/>
    </source>
</evidence>
<dbReference type="InterPro" id="IPR004089">
    <property type="entry name" value="MCPsignal_dom"/>
</dbReference>
<comment type="caution">
    <text evidence="9">The sequence shown here is derived from an EMBL/GenBank/DDBJ whole genome shotgun (WGS) entry which is preliminary data.</text>
</comment>
<evidence type="ECO:0000256" key="2">
    <source>
        <dbReference type="ARBA" id="ARBA00023224"/>
    </source>
</evidence>
<keyword evidence="2 4" id="KW-0807">Transducer</keyword>
<dbReference type="Gene3D" id="1.10.287.950">
    <property type="entry name" value="Methyl-accepting chemotaxis protein"/>
    <property type="match status" value="1"/>
</dbReference>
<feature type="domain" description="Methyl-accepting transducer" evidence="7">
    <location>
        <begin position="392"/>
        <end position="649"/>
    </location>
</feature>
<dbReference type="EMBL" id="JBHUHT010000030">
    <property type="protein sequence ID" value="MFD2097933.1"/>
    <property type="molecule type" value="Genomic_DNA"/>
</dbReference>
<keyword evidence="6" id="KW-0812">Transmembrane</keyword>
<comment type="subcellular location">
    <subcellularLocation>
        <location evidence="1">Membrane</location>
    </subcellularLocation>
</comment>
<feature type="domain" description="HAMP" evidence="8">
    <location>
        <begin position="335"/>
        <end position="387"/>
    </location>
</feature>
<sequence>MRLTVAKRIVAGFAALTLLLFIGGASALFGLLDVESDQQQISQKAIPQLNTSNRLSLLLSKLETQLVHSLNASTIEGLQSYQDSFNELHGELSMLIKEQSQQAGGQTGELSESFDAYTAITRDFFDAREGSLKLGNQEVLLLEELTDLSDEAGGLLLDLMDETEGEQVRLSRVSGQLETALSSLVTASSELFKELSPEKAGNLLNELDNYVGNADSLYGDLKRIDSSDVDEDLINEIHDAVSATFALFEQGRSPQSIHQQRLTAIADTQKFAEQSLELQEALQATLSDRLLQTMAEADQLQTSLTATISRTHWLIIGVTLLSLVVAVSIAFATIRSILKPLSRVNSMLHTIAGGDLTQSLDESGQDEFSELSRNVNALVDSLRRLIQEITGHATQLAAAAEETSAITMQSTHGIQEQRLQIDQAASATTELNSSAEQVATNAGVTLSSVQQANDEAKNARCLSEESKEQIERLASELQSVSDVINRLAENSGQIGSVVDVIQTIAEQTNLLALNAAIEAARAGEQGRGFAVVADEVRALASRTQSSTTEIQEMIEKLQQGASEAVNSMQSSADITELCVTKSEDTDVALSAISDSVHAIHEQSHFITTAADEQQKVSGEIHHKLVQMVEIAEETSQGAEQTAKASEEVARLSDALQVSVSQFKL</sequence>
<reference evidence="10" key="1">
    <citation type="journal article" date="2019" name="Int. J. Syst. Evol. Microbiol.">
        <title>The Global Catalogue of Microorganisms (GCM) 10K type strain sequencing project: providing services to taxonomists for standard genome sequencing and annotation.</title>
        <authorList>
            <consortium name="The Broad Institute Genomics Platform"/>
            <consortium name="The Broad Institute Genome Sequencing Center for Infectious Disease"/>
            <person name="Wu L."/>
            <person name="Ma J."/>
        </authorList>
    </citation>
    <scope>NUCLEOTIDE SEQUENCE [LARGE SCALE GENOMIC DNA]</scope>
    <source>
        <strain evidence="10">CGMCC 1.10992</strain>
    </source>
</reference>
<dbReference type="PROSITE" id="PS50111">
    <property type="entry name" value="CHEMOTAXIS_TRANSDUC_2"/>
    <property type="match status" value="1"/>
</dbReference>
<dbReference type="CDD" id="cd06225">
    <property type="entry name" value="HAMP"/>
    <property type="match status" value="1"/>
</dbReference>
<evidence type="ECO:0000259" key="8">
    <source>
        <dbReference type="PROSITE" id="PS50885"/>
    </source>
</evidence>
<evidence type="ECO:0000313" key="10">
    <source>
        <dbReference type="Proteomes" id="UP001597380"/>
    </source>
</evidence>
<evidence type="ECO:0000259" key="7">
    <source>
        <dbReference type="PROSITE" id="PS50111"/>
    </source>
</evidence>
<dbReference type="PANTHER" id="PTHR32089">
    <property type="entry name" value="METHYL-ACCEPTING CHEMOTAXIS PROTEIN MCPB"/>
    <property type="match status" value="1"/>
</dbReference>
<comment type="similarity">
    <text evidence="3">Belongs to the methyl-accepting chemotaxis (MCP) protein family.</text>
</comment>
<feature type="coiled-coil region" evidence="5">
    <location>
        <begin position="449"/>
        <end position="490"/>
    </location>
</feature>
<dbReference type="Pfam" id="PF00672">
    <property type="entry name" value="HAMP"/>
    <property type="match status" value="1"/>
</dbReference>
<evidence type="ECO:0000256" key="6">
    <source>
        <dbReference type="SAM" id="Phobius"/>
    </source>
</evidence>
<dbReference type="SMART" id="SM00304">
    <property type="entry name" value="HAMP"/>
    <property type="match status" value="1"/>
</dbReference>
<dbReference type="InterPro" id="IPR004090">
    <property type="entry name" value="Chemotax_Me-accpt_rcpt"/>
</dbReference>
<accession>A0ABW4XUF2</accession>
<organism evidence="9 10">
    <name type="scientific">Corallincola platygyrae</name>
    <dbReference type="NCBI Taxonomy" id="1193278"/>
    <lineage>
        <taxon>Bacteria</taxon>
        <taxon>Pseudomonadati</taxon>
        <taxon>Pseudomonadota</taxon>
        <taxon>Gammaproteobacteria</taxon>
        <taxon>Alteromonadales</taxon>
        <taxon>Psychromonadaceae</taxon>
        <taxon>Corallincola</taxon>
    </lineage>
</organism>
<evidence type="ECO:0000256" key="4">
    <source>
        <dbReference type="PROSITE-ProRule" id="PRU00284"/>
    </source>
</evidence>
<dbReference type="PRINTS" id="PR00260">
    <property type="entry name" value="CHEMTRNSDUCR"/>
</dbReference>
<dbReference type="PANTHER" id="PTHR32089:SF70">
    <property type="entry name" value="ENERGY TAXIS MODULATING METHYL ACCEPTING SENSORY TRANSDUCER"/>
    <property type="match status" value="1"/>
</dbReference>
<keyword evidence="10" id="KW-1185">Reference proteome</keyword>
<dbReference type="CDD" id="cd11386">
    <property type="entry name" value="MCP_signal"/>
    <property type="match status" value="1"/>
</dbReference>
<dbReference type="RefSeq" id="WP_345340072.1">
    <property type="nucleotide sequence ID" value="NZ_BAABLI010000013.1"/>
</dbReference>
<evidence type="ECO:0000313" key="9">
    <source>
        <dbReference type="EMBL" id="MFD2097933.1"/>
    </source>
</evidence>
<dbReference type="SUPFAM" id="SSF58104">
    <property type="entry name" value="Methyl-accepting chemotaxis protein (MCP) signaling domain"/>
    <property type="match status" value="1"/>
</dbReference>
<dbReference type="Proteomes" id="UP001597380">
    <property type="component" value="Unassembled WGS sequence"/>
</dbReference>
<evidence type="ECO:0000256" key="1">
    <source>
        <dbReference type="ARBA" id="ARBA00004370"/>
    </source>
</evidence>
<dbReference type="Gene3D" id="6.10.340.10">
    <property type="match status" value="1"/>
</dbReference>
<keyword evidence="5" id="KW-0175">Coiled coil</keyword>
<dbReference type="SMART" id="SM00283">
    <property type="entry name" value="MA"/>
    <property type="match status" value="1"/>
</dbReference>
<protein>
    <submittedName>
        <fullName evidence="9">Methyl-accepting chemotaxis protein</fullName>
    </submittedName>
</protein>
<dbReference type="InterPro" id="IPR003660">
    <property type="entry name" value="HAMP_dom"/>
</dbReference>
<proteinExistence type="inferred from homology"/>
<keyword evidence="6" id="KW-0472">Membrane</keyword>
<gene>
    <name evidence="9" type="ORF">ACFSJ3_18245</name>
</gene>